<dbReference type="GO" id="GO:0046820">
    <property type="term" value="F:4-amino-4-deoxychorismate synthase activity"/>
    <property type="evidence" value="ECO:0007669"/>
    <property type="project" value="TreeGrafter"/>
</dbReference>
<dbReference type="AlphaFoldDB" id="A0A1M6S1S5"/>
<dbReference type="InterPro" id="IPR015890">
    <property type="entry name" value="Chorismate_C"/>
</dbReference>
<dbReference type="Pfam" id="PF01063">
    <property type="entry name" value="Aminotran_4"/>
    <property type="match status" value="1"/>
</dbReference>
<dbReference type="EMBL" id="FRAR01000012">
    <property type="protein sequence ID" value="SHK38802.1"/>
    <property type="molecule type" value="Genomic_DNA"/>
</dbReference>
<dbReference type="STRING" id="1121421.SAMN02745123_01685"/>
<dbReference type="GO" id="GO:0000162">
    <property type="term" value="P:L-tryptophan biosynthetic process"/>
    <property type="evidence" value="ECO:0007669"/>
    <property type="project" value="TreeGrafter"/>
</dbReference>
<keyword evidence="3" id="KW-1185">Reference proteome</keyword>
<evidence type="ECO:0000313" key="2">
    <source>
        <dbReference type="EMBL" id="SHK38802.1"/>
    </source>
</evidence>
<gene>
    <name evidence="2" type="ORF">SAMN02745123_01685</name>
</gene>
<dbReference type="SUPFAM" id="SSF56752">
    <property type="entry name" value="D-aminoacid aminotransferase-like PLP-dependent enzymes"/>
    <property type="match status" value="1"/>
</dbReference>
<proteinExistence type="predicted"/>
<feature type="domain" description="Chorismate-utilising enzyme C-terminal" evidence="1">
    <location>
        <begin position="139"/>
        <end position="394"/>
    </location>
</feature>
<dbReference type="GO" id="GO:0016829">
    <property type="term" value="F:lyase activity"/>
    <property type="evidence" value="ECO:0007669"/>
    <property type="project" value="UniProtKB-KW"/>
</dbReference>
<protein>
    <submittedName>
        <fullName evidence="2">Para-aminobenzoate synthetase / 4-amino-4-deoxychorismate lyase</fullName>
    </submittedName>
</protein>
<dbReference type="SUPFAM" id="SSF56322">
    <property type="entry name" value="ADC synthase"/>
    <property type="match status" value="1"/>
</dbReference>
<dbReference type="InterPro" id="IPR001544">
    <property type="entry name" value="Aminotrans_IV"/>
</dbReference>
<dbReference type="PRINTS" id="PR00095">
    <property type="entry name" value="ANTSNTHASEI"/>
</dbReference>
<keyword evidence="2" id="KW-0456">Lyase</keyword>
<dbReference type="InterPro" id="IPR005801">
    <property type="entry name" value="ADC_synthase"/>
</dbReference>
<dbReference type="InterPro" id="IPR043131">
    <property type="entry name" value="BCAT-like_N"/>
</dbReference>
<dbReference type="NCBIfam" id="TIGR00553">
    <property type="entry name" value="pabB"/>
    <property type="match status" value="1"/>
</dbReference>
<accession>A0A1M6S1S5</accession>
<dbReference type="GO" id="GO:0009396">
    <property type="term" value="P:folic acid-containing compound biosynthetic process"/>
    <property type="evidence" value="ECO:0007669"/>
    <property type="project" value="InterPro"/>
</dbReference>
<evidence type="ECO:0000259" key="1">
    <source>
        <dbReference type="Pfam" id="PF00425"/>
    </source>
</evidence>
<dbReference type="Pfam" id="PF00425">
    <property type="entry name" value="Chorismate_bind"/>
    <property type="match status" value="1"/>
</dbReference>
<dbReference type="InterPro" id="IPR036038">
    <property type="entry name" value="Aminotransferase-like"/>
</dbReference>
<dbReference type="InterPro" id="IPR043132">
    <property type="entry name" value="BCAT-like_C"/>
</dbReference>
<dbReference type="Gene3D" id="3.20.10.10">
    <property type="entry name" value="D-amino Acid Aminotransferase, subunit A, domain 2"/>
    <property type="match status" value="1"/>
</dbReference>
<dbReference type="PANTHER" id="PTHR11236:SF50">
    <property type="entry name" value="AMINODEOXYCHORISMATE SYNTHASE COMPONENT 1"/>
    <property type="match status" value="1"/>
</dbReference>
<dbReference type="InterPro" id="IPR019999">
    <property type="entry name" value="Anth_synth_I-like"/>
</dbReference>
<name>A0A1M6S1S5_9FIRM</name>
<dbReference type="Proteomes" id="UP000183997">
    <property type="component" value="Unassembled WGS sequence"/>
</dbReference>
<evidence type="ECO:0000313" key="3">
    <source>
        <dbReference type="Proteomes" id="UP000183997"/>
    </source>
</evidence>
<organism evidence="2 3">
    <name type="scientific">Desulforamulus aeronauticus DSM 10349</name>
    <dbReference type="NCBI Taxonomy" id="1121421"/>
    <lineage>
        <taxon>Bacteria</taxon>
        <taxon>Bacillati</taxon>
        <taxon>Bacillota</taxon>
        <taxon>Clostridia</taxon>
        <taxon>Eubacteriales</taxon>
        <taxon>Peptococcaceae</taxon>
        <taxon>Desulforamulus</taxon>
    </lineage>
</organism>
<reference evidence="3" key="1">
    <citation type="submission" date="2016-11" db="EMBL/GenBank/DDBJ databases">
        <authorList>
            <person name="Varghese N."/>
            <person name="Submissions S."/>
        </authorList>
    </citation>
    <scope>NUCLEOTIDE SEQUENCE [LARGE SCALE GENOMIC DNA]</scope>
    <source>
        <strain evidence="3">DSM 10349</strain>
    </source>
</reference>
<dbReference type="PANTHER" id="PTHR11236">
    <property type="entry name" value="AMINOBENZOATE/ANTHRANILATE SYNTHASE"/>
    <property type="match status" value="1"/>
</dbReference>
<dbReference type="Gene3D" id="3.30.470.10">
    <property type="match status" value="1"/>
</dbReference>
<sequence length="608" mass="68863">MLCFNFSSFKLFMNGGFTRFIMNLIPPNNIELIFEFKEKELGGKPLRFSTPLKIITAHDPAEIVPALTEVEEAVNGGLYAAGYLSYEAAPAFDPAYQVCAKPAMPLLWFALFTEQEFIEKFPTTSGWYKTGNWEPNITKSEYRQRIERIKEAIEQGDTYQVNYTIRLKTNFQGDDMAFYHRLSESQQGQFSAYLNMGRFRILSASPELFFRRENSILTTKPMKGTVKRGYTLAEDQALKDQLIACEKNRAENLMIVDLLRNDLGRLAKLGTVRVTKLFEIEKYPTVYQMTSTIQADCRPETTMVDVMRGLFPCGSITGAPKVSTMKIIAELEQTPREVYCGAIGYLSPKGKAVFSVPIRTVVLDTTAHTAQYGVGGGITWDSTTEGEYDEILAKAALLKVQKVKFDLLETLLLQNGVYAYLERHLNRLQGSADYFGYSFSEQEIRQKLTAHAGVYPGASHRVRLLLSEEGGVCIESSLFTPDSADINRMVTLAEQPINQHDRFHYHKTTNRELYQKHKRVRPQAFDVLLWNEANELTEFTIGNVVLEIDGKKITPPVSCGLLPGVFREELLAQGEIVEGVLTKQDLLYASRVWLINSLRGWVPVTWKE</sequence>
<dbReference type="InterPro" id="IPR005802">
    <property type="entry name" value="ADC_synth_comp_1"/>
</dbReference>
<dbReference type="Gene3D" id="3.60.120.10">
    <property type="entry name" value="Anthranilate synthase"/>
    <property type="match status" value="1"/>
</dbReference>